<dbReference type="PANTHER" id="PTHR33515:SF1">
    <property type="entry name" value="RIBOSOME-BINDING FACTOR A, CHLOROPLASTIC-RELATED"/>
    <property type="match status" value="1"/>
</dbReference>
<evidence type="ECO:0000313" key="4">
    <source>
        <dbReference type="Proteomes" id="UP000322530"/>
    </source>
</evidence>
<dbReference type="SUPFAM" id="SSF89919">
    <property type="entry name" value="Ribosome-binding factor A, RbfA"/>
    <property type="match status" value="1"/>
</dbReference>
<sequence length="139" mass="15753">MTALAQHREKKSMPNAHRQEKLGELMASDLSELIRTRVKDPRVGFASITRVEVSGDLRHAKVFVSVMGTPEEQAETMQGLKNARGFLRHELATRLTLRYMPEIGFKLDNSIEEGARILNLINQVAEEDREKQQLSNPEA</sequence>
<dbReference type="PROSITE" id="PS01319">
    <property type="entry name" value="RBFA"/>
    <property type="match status" value="1"/>
</dbReference>
<keyword evidence="4" id="KW-1185">Reference proteome</keyword>
<evidence type="ECO:0000256" key="2">
    <source>
        <dbReference type="HAMAP-Rule" id="MF_00003"/>
    </source>
</evidence>
<dbReference type="InterPro" id="IPR000238">
    <property type="entry name" value="RbfA"/>
</dbReference>
<dbReference type="HAMAP" id="MF_00003">
    <property type="entry name" value="RbfA"/>
    <property type="match status" value="1"/>
</dbReference>
<evidence type="ECO:0000313" key="3">
    <source>
        <dbReference type="EMBL" id="GCF07047.1"/>
    </source>
</evidence>
<name>A0A5A5T6N5_9CHLR</name>
<dbReference type="InterPro" id="IPR023799">
    <property type="entry name" value="RbfA_dom_sf"/>
</dbReference>
<keyword evidence="1 2" id="KW-0690">Ribosome biogenesis</keyword>
<comment type="similarity">
    <text evidence="2">Belongs to the RbfA family.</text>
</comment>
<reference evidence="3 4" key="1">
    <citation type="submission" date="2019-01" db="EMBL/GenBank/DDBJ databases">
        <title>Draft genome sequence of Dictyobacter sp. Uno17.</title>
        <authorList>
            <person name="Wang C.M."/>
            <person name="Zheng Y."/>
            <person name="Sakai Y."/>
            <person name="Abe K."/>
            <person name="Yokota A."/>
            <person name="Yabe S."/>
        </authorList>
    </citation>
    <scope>NUCLEOTIDE SEQUENCE [LARGE SCALE GENOMIC DNA]</scope>
    <source>
        <strain evidence="3 4">Uno17</strain>
    </source>
</reference>
<dbReference type="GO" id="GO:0005829">
    <property type="term" value="C:cytosol"/>
    <property type="evidence" value="ECO:0007669"/>
    <property type="project" value="TreeGrafter"/>
</dbReference>
<gene>
    <name evidence="2 3" type="primary">rbfA</name>
    <name evidence="3" type="ORF">KDI_06110</name>
</gene>
<dbReference type="NCBIfam" id="TIGR00082">
    <property type="entry name" value="rbfA"/>
    <property type="match status" value="1"/>
</dbReference>
<dbReference type="Gene3D" id="3.30.300.20">
    <property type="match status" value="1"/>
</dbReference>
<dbReference type="Proteomes" id="UP000322530">
    <property type="component" value="Unassembled WGS sequence"/>
</dbReference>
<dbReference type="InterPro" id="IPR015946">
    <property type="entry name" value="KH_dom-like_a/b"/>
</dbReference>
<dbReference type="Pfam" id="PF02033">
    <property type="entry name" value="RBFA"/>
    <property type="match status" value="1"/>
</dbReference>
<evidence type="ECO:0000256" key="1">
    <source>
        <dbReference type="ARBA" id="ARBA00022517"/>
    </source>
</evidence>
<comment type="subcellular location">
    <subcellularLocation>
        <location evidence="2">Cytoplasm</location>
    </subcellularLocation>
</comment>
<organism evidence="3 4">
    <name type="scientific">Dictyobacter arantiisoli</name>
    <dbReference type="NCBI Taxonomy" id="2014874"/>
    <lineage>
        <taxon>Bacteria</taxon>
        <taxon>Bacillati</taxon>
        <taxon>Chloroflexota</taxon>
        <taxon>Ktedonobacteria</taxon>
        <taxon>Ktedonobacterales</taxon>
        <taxon>Dictyobacteraceae</taxon>
        <taxon>Dictyobacter</taxon>
    </lineage>
</organism>
<dbReference type="GO" id="GO:0030490">
    <property type="term" value="P:maturation of SSU-rRNA"/>
    <property type="evidence" value="ECO:0007669"/>
    <property type="project" value="UniProtKB-UniRule"/>
</dbReference>
<comment type="subunit">
    <text evidence="2">Monomer. Binds 30S ribosomal subunits, but not 50S ribosomal subunits or 70S ribosomes.</text>
</comment>
<dbReference type="InterPro" id="IPR020053">
    <property type="entry name" value="Ribosome-bd_factorA_CS"/>
</dbReference>
<dbReference type="AlphaFoldDB" id="A0A5A5T6N5"/>
<comment type="caution">
    <text evidence="3">The sequence shown here is derived from an EMBL/GenBank/DDBJ whole genome shotgun (WGS) entry which is preliminary data.</text>
</comment>
<comment type="function">
    <text evidence="2">One of several proteins that assist in the late maturation steps of the functional core of the 30S ribosomal subunit. Associates with free 30S ribosomal subunits (but not with 30S subunits that are part of 70S ribosomes or polysomes). Required for efficient processing of 16S rRNA. May interact with the 5'-terminal helix region of 16S rRNA.</text>
</comment>
<proteinExistence type="inferred from homology"/>
<dbReference type="PANTHER" id="PTHR33515">
    <property type="entry name" value="RIBOSOME-BINDING FACTOR A, CHLOROPLASTIC-RELATED"/>
    <property type="match status" value="1"/>
</dbReference>
<protein>
    <recommendedName>
        <fullName evidence="2">Ribosome-binding factor A</fullName>
    </recommendedName>
</protein>
<keyword evidence="2" id="KW-0963">Cytoplasm</keyword>
<dbReference type="EMBL" id="BIXY01000005">
    <property type="protein sequence ID" value="GCF07047.1"/>
    <property type="molecule type" value="Genomic_DNA"/>
</dbReference>
<accession>A0A5A5T6N5</accession>
<dbReference type="GO" id="GO:0043024">
    <property type="term" value="F:ribosomal small subunit binding"/>
    <property type="evidence" value="ECO:0007669"/>
    <property type="project" value="TreeGrafter"/>
</dbReference>